<evidence type="ECO:0000313" key="3">
    <source>
        <dbReference type="Proteomes" id="UP001597034"/>
    </source>
</evidence>
<organism evidence="2 3">
    <name type="scientific">Haloarchaeobius litoreus</name>
    <dbReference type="NCBI Taxonomy" id="755306"/>
    <lineage>
        <taxon>Archaea</taxon>
        <taxon>Methanobacteriati</taxon>
        <taxon>Methanobacteriota</taxon>
        <taxon>Stenosarchaea group</taxon>
        <taxon>Halobacteria</taxon>
        <taxon>Halobacteriales</taxon>
        <taxon>Halorubellaceae</taxon>
        <taxon>Haloarchaeobius</taxon>
    </lineage>
</organism>
<comment type="caution">
    <text evidence="2">The sequence shown here is derived from an EMBL/GenBank/DDBJ whole genome shotgun (WGS) entry which is preliminary data.</text>
</comment>
<dbReference type="InterPro" id="IPR040624">
    <property type="entry name" value="HalOD1"/>
</dbReference>
<dbReference type="Pfam" id="PF18545">
    <property type="entry name" value="HalOD1"/>
    <property type="match status" value="1"/>
</dbReference>
<sequence length="86" mass="9155">MIRTTFDWSETPPAIAVVETIAVATDTEILGVEPLLDHLDPDALNTLIADEQRADAGTVVVFAIAGHEVAVHADGRLVLVPLDADR</sequence>
<dbReference type="RefSeq" id="WP_256401711.1">
    <property type="nucleotide sequence ID" value="NZ_JANHJR010000004.1"/>
</dbReference>
<dbReference type="EMBL" id="JBHUDO010000004">
    <property type="protein sequence ID" value="MFD1647810.1"/>
    <property type="molecule type" value="Genomic_DNA"/>
</dbReference>
<proteinExistence type="predicted"/>
<protein>
    <submittedName>
        <fullName evidence="2">HalOD1 output domain-containing protein</fullName>
    </submittedName>
</protein>
<feature type="domain" description="Halobacterial output" evidence="1">
    <location>
        <begin position="10"/>
        <end position="78"/>
    </location>
</feature>
<evidence type="ECO:0000313" key="2">
    <source>
        <dbReference type="EMBL" id="MFD1647810.1"/>
    </source>
</evidence>
<dbReference type="Proteomes" id="UP001597034">
    <property type="component" value="Unassembled WGS sequence"/>
</dbReference>
<reference evidence="2 3" key="1">
    <citation type="journal article" date="2019" name="Int. J. Syst. Evol. Microbiol.">
        <title>The Global Catalogue of Microorganisms (GCM) 10K type strain sequencing project: providing services to taxonomists for standard genome sequencing and annotation.</title>
        <authorList>
            <consortium name="The Broad Institute Genomics Platform"/>
            <consortium name="The Broad Institute Genome Sequencing Center for Infectious Disease"/>
            <person name="Wu L."/>
            <person name="Ma J."/>
        </authorList>
    </citation>
    <scope>NUCLEOTIDE SEQUENCE [LARGE SCALE GENOMIC DNA]</scope>
    <source>
        <strain evidence="2 3">CGMCC 1.10390</strain>
    </source>
</reference>
<name>A0ABD6DR52_9EURY</name>
<dbReference type="AlphaFoldDB" id="A0ABD6DR52"/>
<accession>A0ABD6DR52</accession>
<keyword evidence="3" id="KW-1185">Reference proteome</keyword>
<evidence type="ECO:0000259" key="1">
    <source>
        <dbReference type="Pfam" id="PF18545"/>
    </source>
</evidence>
<gene>
    <name evidence="2" type="ORF">ACFSBL_19125</name>
</gene>